<accession>A0AAV7UP40</accession>
<comment type="caution">
    <text evidence="2">The sequence shown here is derived from an EMBL/GenBank/DDBJ whole genome shotgun (WGS) entry which is preliminary data.</text>
</comment>
<protein>
    <submittedName>
        <fullName evidence="2">Uncharacterized protein</fullName>
    </submittedName>
</protein>
<sequence>METRADGLLLQKGRTQPRRPEQITTESQRLMSCLYFHVLMLHVCSLGLACEPGRMGSSVHSVPMHRERGM</sequence>
<reference evidence="2" key="1">
    <citation type="journal article" date="2022" name="bioRxiv">
        <title>Sequencing and chromosome-scale assembly of the giantPleurodeles waltlgenome.</title>
        <authorList>
            <person name="Brown T."/>
            <person name="Elewa A."/>
            <person name="Iarovenko S."/>
            <person name="Subramanian E."/>
            <person name="Araus A.J."/>
            <person name="Petzold A."/>
            <person name="Susuki M."/>
            <person name="Suzuki K.-i.T."/>
            <person name="Hayashi T."/>
            <person name="Toyoda A."/>
            <person name="Oliveira C."/>
            <person name="Osipova E."/>
            <person name="Leigh N.D."/>
            <person name="Simon A."/>
            <person name="Yun M.H."/>
        </authorList>
    </citation>
    <scope>NUCLEOTIDE SEQUENCE</scope>
    <source>
        <strain evidence="2">20211129_DDA</strain>
        <tissue evidence="2">Liver</tissue>
    </source>
</reference>
<dbReference type="AlphaFoldDB" id="A0AAV7UP40"/>
<dbReference type="Proteomes" id="UP001066276">
    <property type="component" value="Chromosome 2_2"/>
</dbReference>
<proteinExistence type="predicted"/>
<name>A0AAV7UP40_PLEWA</name>
<dbReference type="EMBL" id="JANPWB010000004">
    <property type="protein sequence ID" value="KAJ1190810.1"/>
    <property type="molecule type" value="Genomic_DNA"/>
</dbReference>
<evidence type="ECO:0000256" key="1">
    <source>
        <dbReference type="SAM" id="MobiDB-lite"/>
    </source>
</evidence>
<evidence type="ECO:0000313" key="2">
    <source>
        <dbReference type="EMBL" id="KAJ1190810.1"/>
    </source>
</evidence>
<gene>
    <name evidence="2" type="ORF">NDU88_000129</name>
</gene>
<feature type="region of interest" description="Disordered" evidence="1">
    <location>
        <begin position="1"/>
        <end position="23"/>
    </location>
</feature>
<organism evidence="2 3">
    <name type="scientific">Pleurodeles waltl</name>
    <name type="common">Iberian ribbed newt</name>
    <dbReference type="NCBI Taxonomy" id="8319"/>
    <lineage>
        <taxon>Eukaryota</taxon>
        <taxon>Metazoa</taxon>
        <taxon>Chordata</taxon>
        <taxon>Craniata</taxon>
        <taxon>Vertebrata</taxon>
        <taxon>Euteleostomi</taxon>
        <taxon>Amphibia</taxon>
        <taxon>Batrachia</taxon>
        <taxon>Caudata</taxon>
        <taxon>Salamandroidea</taxon>
        <taxon>Salamandridae</taxon>
        <taxon>Pleurodelinae</taxon>
        <taxon>Pleurodeles</taxon>
    </lineage>
</organism>
<keyword evidence="3" id="KW-1185">Reference proteome</keyword>
<evidence type="ECO:0000313" key="3">
    <source>
        <dbReference type="Proteomes" id="UP001066276"/>
    </source>
</evidence>